<dbReference type="InterPro" id="IPR050471">
    <property type="entry name" value="AB_hydrolase"/>
</dbReference>
<dbReference type="PANTHER" id="PTHR43433:SF5">
    <property type="entry name" value="AB HYDROLASE-1 DOMAIN-CONTAINING PROTEIN"/>
    <property type="match status" value="1"/>
</dbReference>
<dbReference type="Gene3D" id="3.40.50.1820">
    <property type="entry name" value="alpha/beta hydrolase"/>
    <property type="match status" value="1"/>
</dbReference>
<dbReference type="InterPro" id="IPR000073">
    <property type="entry name" value="AB_hydrolase_1"/>
</dbReference>
<evidence type="ECO:0000259" key="1">
    <source>
        <dbReference type="Pfam" id="PF00561"/>
    </source>
</evidence>
<accession>A0ABU2BXX9</accession>
<dbReference type="SUPFAM" id="SSF53474">
    <property type="entry name" value="alpha/beta-Hydrolases"/>
    <property type="match status" value="1"/>
</dbReference>
<dbReference type="InterPro" id="IPR029058">
    <property type="entry name" value="AB_hydrolase_fold"/>
</dbReference>
<dbReference type="Proteomes" id="UP001183648">
    <property type="component" value="Unassembled WGS sequence"/>
</dbReference>
<gene>
    <name evidence="2" type="ORF">J2S63_002811</name>
</gene>
<dbReference type="EMBL" id="JAVDYG010000001">
    <property type="protein sequence ID" value="MDR7363258.1"/>
    <property type="molecule type" value="Genomic_DNA"/>
</dbReference>
<evidence type="ECO:0000313" key="2">
    <source>
        <dbReference type="EMBL" id="MDR7363258.1"/>
    </source>
</evidence>
<comment type="caution">
    <text evidence="2">The sequence shown here is derived from an EMBL/GenBank/DDBJ whole genome shotgun (WGS) entry which is preliminary data.</text>
</comment>
<feature type="domain" description="AB hydrolase-1" evidence="1">
    <location>
        <begin position="23"/>
        <end position="245"/>
    </location>
</feature>
<evidence type="ECO:0000313" key="3">
    <source>
        <dbReference type="Proteomes" id="UP001183648"/>
    </source>
</evidence>
<dbReference type="Pfam" id="PF00561">
    <property type="entry name" value="Abhydrolase_1"/>
    <property type="match status" value="1"/>
</dbReference>
<keyword evidence="3" id="KW-1185">Reference proteome</keyword>
<dbReference type="PRINTS" id="PR00111">
    <property type="entry name" value="ABHYDROLASE"/>
</dbReference>
<proteinExistence type="predicted"/>
<reference evidence="2 3" key="1">
    <citation type="submission" date="2023-07" db="EMBL/GenBank/DDBJ databases">
        <title>Sequencing the genomes of 1000 actinobacteria strains.</title>
        <authorList>
            <person name="Klenk H.-P."/>
        </authorList>
    </citation>
    <scope>NUCLEOTIDE SEQUENCE [LARGE SCALE GENOMIC DNA]</scope>
    <source>
        <strain evidence="2 3">DSM 19426</strain>
    </source>
</reference>
<name>A0ABU2BXX9_9ACTN</name>
<sequence length="267" mass="28021">MPTVTRDDGAEIWWEATGPEGAPAVVLVMGLGYPAAMWWRQVPALADRCRVIVLDNRGAGRTGDVVGAPYSVPMMAADVLAVLDAAGERRAHVVGISMGGMIAQEVALAHPERVASVVLLATHPGAAHATFRPEATALLSSRASWTPQEAAEASIPFNYAATTPREAMEDDWAVRLPLATTPAGYLAQLAGTTPWTSLDRLSGLQPPALVVHGADDALIPVENGRLVARSIPGSELVVLADANHVLTTDQTAAVNALILDWVARHSA</sequence>
<dbReference type="RefSeq" id="WP_310303457.1">
    <property type="nucleotide sequence ID" value="NZ_BAAAPS010000003.1"/>
</dbReference>
<protein>
    <submittedName>
        <fullName evidence="2">Pimeloyl-ACP methyl ester carboxylesterase</fullName>
    </submittedName>
</protein>
<dbReference type="PANTHER" id="PTHR43433">
    <property type="entry name" value="HYDROLASE, ALPHA/BETA FOLD FAMILY PROTEIN"/>
    <property type="match status" value="1"/>
</dbReference>
<organism evidence="2 3">
    <name type="scientific">Nocardioides marmoribigeumensis</name>
    <dbReference type="NCBI Taxonomy" id="433649"/>
    <lineage>
        <taxon>Bacteria</taxon>
        <taxon>Bacillati</taxon>
        <taxon>Actinomycetota</taxon>
        <taxon>Actinomycetes</taxon>
        <taxon>Propionibacteriales</taxon>
        <taxon>Nocardioidaceae</taxon>
        <taxon>Nocardioides</taxon>
    </lineage>
</organism>